<sequence>MHTVIFGAQGIALSVYEAFTISNPEEKVECFLVTSHENNPSSLAELPVRALEDYSNECADKSDVQILVATPANVMGEIGESLHAAGFCNITLMKDEELNNLCTEASRRGIGYASVYDGNAGNELPTINVYMACSKFDKPLIRKYDIPEYMIPIHVGADSHDNMNAKLFDNTGINISHKNGNYCELTGLYWVWKNVLNEAGDESSYYGLCQYRRFLDLAEEDLRRIKANDIDVVLPFPLTYEPDIEEHRKRYIKNEDGEALLRVLEELHPEQMPEVKTILQQKWLFNYNVILAKKSVLKEYCEWLFPILEKVEEYSNPKGNQRSDRYIGYMGETLETIYFMLNKDRYKVVHGGCRLLV</sequence>
<dbReference type="Proteomes" id="UP000199428">
    <property type="component" value="Unassembled WGS sequence"/>
</dbReference>
<dbReference type="RefSeq" id="WP_090160473.1">
    <property type="nucleotide sequence ID" value="NZ_FMWK01000001.1"/>
</dbReference>
<dbReference type="AlphaFoldDB" id="A0A1G5RS71"/>
<evidence type="ECO:0000313" key="2">
    <source>
        <dbReference type="EMBL" id="SCZ76109.1"/>
    </source>
</evidence>
<proteinExistence type="predicted"/>
<dbReference type="EMBL" id="FMWK01000001">
    <property type="protein sequence ID" value="SCZ76109.1"/>
    <property type="molecule type" value="Genomic_DNA"/>
</dbReference>
<name>A0A1G5RS71_PSEXY</name>
<reference evidence="2 3" key="1">
    <citation type="submission" date="2016-10" db="EMBL/GenBank/DDBJ databases">
        <authorList>
            <person name="de Groot N.N."/>
        </authorList>
    </citation>
    <scope>NUCLEOTIDE SEQUENCE [LARGE SCALE GENOMIC DNA]</scope>
    <source>
        <strain evidence="2 3">DSM 10317</strain>
    </source>
</reference>
<evidence type="ECO:0000259" key="1">
    <source>
        <dbReference type="Pfam" id="PF14393"/>
    </source>
</evidence>
<dbReference type="InterPro" id="IPR025536">
    <property type="entry name" value="DUF4422"/>
</dbReference>
<dbReference type="Pfam" id="PF14393">
    <property type="entry name" value="DUF4422"/>
    <property type="match status" value="1"/>
</dbReference>
<accession>A0A1G5RS71</accession>
<evidence type="ECO:0000313" key="3">
    <source>
        <dbReference type="Proteomes" id="UP000199428"/>
    </source>
</evidence>
<gene>
    <name evidence="2" type="ORF">SAMN02910350_00084</name>
</gene>
<protein>
    <recommendedName>
        <fullName evidence="1">DUF4422 domain-containing protein</fullName>
    </recommendedName>
</protein>
<feature type="domain" description="DUF4422" evidence="1">
    <location>
        <begin position="148"/>
        <end position="341"/>
    </location>
</feature>
<organism evidence="2 3">
    <name type="scientific">Pseudobutyrivibrio xylanivorans</name>
    <dbReference type="NCBI Taxonomy" id="185007"/>
    <lineage>
        <taxon>Bacteria</taxon>
        <taxon>Bacillati</taxon>
        <taxon>Bacillota</taxon>
        <taxon>Clostridia</taxon>
        <taxon>Lachnospirales</taxon>
        <taxon>Lachnospiraceae</taxon>
        <taxon>Pseudobutyrivibrio</taxon>
    </lineage>
</organism>